<dbReference type="Pfam" id="PF02525">
    <property type="entry name" value="Flavodoxin_2"/>
    <property type="match status" value="1"/>
</dbReference>
<evidence type="ECO:0000256" key="1">
    <source>
        <dbReference type="ARBA" id="ARBA00006252"/>
    </source>
</evidence>
<gene>
    <name evidence="4" type="ORF">RU08_20585</name>
</gene>
<dbReference type="SUPFAM" id="SSF52218">
    <property type="entry name" value="Flavoproteins"/>
    <property type="match status" value="1"/>
</dbReference>
<comment type="caution">
    <text evidence="4">The sequence shown here is derived from an EMBL/GenBank/DDBJ whole genome shotgun (WGS) entry which is preliminary data.</text>
</comment>
<proteinExistence type="inferred from homology"/>
<dbReference type="InterPro" id="IPR003680">
    <property type="entry name" value="Flavodoxin_fold"/>
</dbReference>
<protein>
    <submittedName>
        <fullName evidence="4">NAD(P)H dehydrogenase</fullName>
    </submittedName>
</protein>
<evidence type="ECO:0000259" key="3">
    <source>
        <dbReference type="Pfam" id="PF02525"/>
    </source>
</evidence>
<evidence type="ECO:0000313" key="4">
    <source>
        <dbReference type="EMBL" id="KIP96655.1"/>
    </source>
</evidence>
<dbReference type="EMBL" id="JXQW01000062">
    <property type="protein sequence ID" value="KIP96655.1"/>
    <property type="molecule type" value="Genomic_DNA"/>
</dbReference>
<dbReference type="PANTHER" id="PTHR10204">
    <property type="entry name" value="NAD P H OXIDOREDUCTASE-RELATED"/>
    <property type="match status" value="1"/>
</dbReference>
<evidence type="ECO:0000313" key="5">
    <source>
        <dbReference type="Proteomes" id="UP000032068"/>
    </source>
</evidence>
<dbReference type="GO" id="GO:0005829">
    <property type="term" value="C:cytosol"/>
    <property type="evidence" value="ECO:0007669"/>
    <property type="project" value="TreeGrafter"/>
</dbReference>
<dbReference type="RefSeq" id="WP_042555707.1">
    <property type="nucleotide sequence ID" value="NZ_JXQW01000062.1"/>
</dbReference>
<feature type="domain" description="Flavodoxin-like fold" evidence="3">
    <location>
        <begin position="17"/>
        <end position="200"/>
    </location>
</feature>
<reference evidence="4 5" key="1">
    <citation type="submission" date="2014-12" db="EMBL/GenBank/DDBJ databases">
        <title>16Stimator: statistical estimation of ribosomal gene copy numbers from draft genome assemblies.</title>
        <authorList>
            <person name="Perisin M.A."/>
            <person name="Vetter M."/>
            <person name="Gilbert J.A."/>
            <person name="Bergelson J."/>
        </authorList>
    </citation>
    <scope>NUCLEOTIDE SEQUENCE [LARGE SCALE GENOMIC DNA]</scope>
    <source>
        <strain evidence="4 5">MEJ086</strain>
    </source>
</reference>
<keyword evidence="2" id="KW-0560">Oxidoreductase</keyword>
<accession>A0A0D0KID4</accession>
<dbReference type="AlphaFoldDB" id="A0A0D0KID4"/>
<organism evidence="4 5">
    <name type="scientific">Pseudomonas fulva</name>
    <dbReference type="NCBI Taxonomy" id="47880"/>
    <lineage>
        <taxon>Bacteria</taxon>
        <taxon>Pseudomonadati</taxon>
        <taxon>Pseudomonadota</taxon>
        <taxon>Gammaproteobacteria</taxon>
        <taxon>Pseudomonadales</taxon>
        <taxon>Pseudomonadaceae</taxon>
        <taxon>Pseudomonas</taxon>
    </lineage>
</organism>
<dbReference type="InterPro" id="IPR051545">
    <property type="entry name" value="NAD(P)H_dehydrogenase_qn"/>
</dbReference>
<dbReference type="Proteomes" id="UP000032068">
    <property type="component" value="Unassembled WGS sequence"/>
</dbReference>
<dbReference type="GO" id="GO:0003955">
    <property type="term" value="F:NAD(P)H dehydrogenase (quinone) activity"/>
    <property type="evidence" value="ECO:0007669"/>
    <property type="project" value="TreeGrafter"/>
</dbReference>
<dbReference type="OrthoDB" id="9798454at2"/>
<sequence length="206" mass="23392">MTETAKSGATPLEGDGKRILMIIGTPKSDSLCHSLAEAYALGARTEGHVVRQIHLGAISFDPVLHEGYTQSQTLEPDLLEAQRQIHWAQHLVFVYPVWWGGLPALLKGFFDRVLLPGFAFKYRSDSQLWDKLLSGRTADLLVTQDTPSWYFRWIYGAPAHRQMKRTILGFCGIKTRRLAEFSPVRPSSETQRQNWLRRAEQLGSRV</sequence>
<dbReference type="InterPro" id="IPR029039">
    <property type="entry name" value="Flavoprotein-like_sf"/>
</dbReference>
<dbReference type="Gene3D" id="3.40.50.360">
    <property type="match status" value="1"/>
</dbReference>
<dbReference type="PANTHER" id="PTHR10204:SF34">
    <property type="entry name" value="NAD(P)H DEHYDROGENASE [QUINONE] 1 ISOFORM 1"/>
    <property type="match status" value="1"/>
</dbReference>
<name>A0A0D0KID4_9PSED</name>
<evidence type="ECO:0000256" key="2">
    <source>
        <dbReference type="ARBA" id="ARBA00023002"/>
    </source>
</evidence>
<comment type="similarity">
    <text evidence="1">Belongs to the NAD(P)H dehydrogenase (quinone) family.</text>
</comment>